<feature type="signal peptide" evidence="1">
    <location>
        <begin position="1"/>
        <end position="23"/>
    </location>
</feature>
<dbReference type="AlphaFoldDB" id="A0A653E778"/>
<dbReference type="RefSeq" id="WP_150548890.1">
    <property type="nucleotide sequence ID" value="NZ_LR215729.2"/>
</dbReference>
<dbReference type="SUPFAM" id="SSF47781">
    <property type="entry name" value="RuvA domain 2-like"/>
    <property type="match status" value="1"/>
</dbReference>
<dbReference type="InterPro" id="IPR004509">
    <property type="entry name" value="Competence_ComEA_HhH"/>
</dbReference>
<proteinExistence type="predicted"/>
<dbReference type="EMBL" id="LR215729">
    <property type="protein sequence ID" value="VEV98393.1"/>
    <property type="molecule type" value="Genomic_DNA"/>
</dbReference>
<dbReference type="Gene3D" id="1.10.150.280">
    <property type="entry name" value="AF1531-like domain"/>
    <property type="match status" value="1"/>
</dbReference>
<name>A0A653E778_9PSED</name>
<dbReference type="GO" id="GO:0015628">
    <property type="term" value="P:protein secretion by the type II secretion system"/>
    <property type="evidence" value="ECO:0007669"/>
    <property type="project" value="TreeGrafter"/>
</dbReference>
<evidence type="ECO:0000313" key="2">
    <source>
        <dbReference type="EMBL" id="VEV98393.1"/>
    </source>
</evidence>
<dbReference type="Pfam" id="PF12836">
    <property type="entry name" value="HHH_3"/>
    <property type="match status" value="1"/>
</dbReference>
<protein>
    <recommendedName>
        <fullName evidence="3">Competence protein ComEA</fullName>
    </recommendedName>
</protein>
<sequence>MRSHFLQLIFATLLLAGPFHVMAEPEQAVAGTEPAVQEQNNSAINLNTADAQTLQQSLAGVGEVKASEIVNHRDAHGDFVSVDELLEVKGIGTSIIDKNRDKLIVD</sequence>
<organism evidence="2">
    <name type="scientific">Pseudomonas marincola</name>
    <dbReference type="NCBI Taxonomy" id="437900"/>
    <lineage>
        <taxon>Bacteria</taxon>
        <taxon>Pseudomonadati</taxon>
        <taxon>Pseudomonadota</taxon>
        <taxon>Gammaproteobacteria</taxon>
        <taxon>Pseudomonadales</taxon>
        <taxon>Pseudomonadaceae</taxon>
        <taxon>Pseudomonas</taxon>
    </lineage>
</organism>
<dbReference type="InterPro" id="IPR010994">
    <property type="entry name" value="RuvA_2-like"/>
</dbReference>
<feature type="chain" id="PRO_5024967350" description="Competence protein ComEA" evidence="1">
    <location>
        <begin position="24"/>
        <end position="106"/>
    </location>
</feature>
<reference evidence="2" key="1">
    <citation type="submission" date="2019-02" db="EMBL/GenBank/DDBJ databases">
        <authorList>
            <consortium name="Genoscope - CEA"/>
            <person name="William W."/>
        </authorList>
    </citation>
    <scope>NUCLEOTIDE SEQUENCE [LARGE SCALE GENOMIC DNA]</scope>
    <source>
        <strain evidence="2">YSy11</strain>
    </source>
</reference>
<accession>A0A653E778</accession>
<keyword evidence="1" id="KW-0732">Signal</keyword>
<dbReference type="GO" id="GO:0015627">
    <property type="term" value="C:type II protein secretion system complex"/>
    <property type="evidence" value="ECO:0007669"/>
    <property type="project" value="TreeGrafter"/>
</dbReference>
<evidence type="ECO:0008006" key="3">
    <source>
        <dbReference type="Google" id="ProtNLM"/>
    </source>
</evidence>
<dbReference type="InterPro" id="IPR051675">
    <property type="entry name" value="Endo/Exo/Phosphatase_dom_1"/>
</dbReference>
<dbReference type="PANTHER" id="PTHR21180">
    <property type="entry name" value="ENDONUCLEASE/EXONUCLEASE/PHOSPHATASE FAMILY DOMAIN-CONTAINING PROTEIN 1"/>
    <property type="match status" value="1"/>
</dbReference>
<dbReference type="NCBIfam" id="TIGR00426">
    <property type="entry name" value="competence protein ComEA helix-hairpin-helix repeat region"/>
    <property type="match status" value="1"/>
</dbReference>
<gene>
    <name evidence="2" type="ORF">PMYSY11_3349</name>
</gene>
<evidence type="ECO:0000256" key="1">
    <source>
        <dbReference type="SAM" id="SignalP"/>
    </source>
</evidence>
<dbReference type="PANTHER" id="PTHR21180:SF32">
    <property type="entry name" value="ENDONUCLEASE_EXONUCLEASE_PHOSPHATASE FAMILY DOMAIN-CONTAINING PROTEIN 1"/>
    <property type="match status" value="1"/>
</dbReference>